<keyword evidence="3" id="KW-1185">Reference proteome</keyword>
<evidence type="ECO:0000259" key="1">
    <source>
        <dbReference type="Pfam" id="PF00561"/>
    </source>
</evidence>
<dbReference type="Pfam" id="PF00561">
    <property type="entry name" value="Abhydrolase_1"/>
    <property type="match status" value="1"/>
</dbReference>
<dbReference type="SUPFAM" id="SSF53474">
    <property type="entry name" value="alpha/beta-Hydrolases"/>
    <property type="match status" value="1"/>
</dbReference>
<dbReference type="PANTHER" id="PTHR43798:SF29">
    <property type="entry name" value="AB HYDROLASE-1 DOMAIN-CONTAINING PROTEIN"/>
    <property type="match status" value="1"/>
</dbReference>
<proteinExistence type="predicted"/>
<dbReference type="InterPro" id="IPR000639">
    <property type="entry name" value="Epox_hydrolase-like"/>
</dbReference>
<dbReference type="KEGG" id="xoo:XOO2861"/>
<dbReference type="HOGENOM" id="CLU_020336_50_1_6"/>
<dbReference type="InterPro" id="IPR050266">
    <property type="entry name" value="AB_hydrolase_sf"/>
</dbReference>
<dbReference type="EMBL" id="AE013598">
    <property type="protein sequence ID" value="AAW76115.1"/>
    <property type="molecule type" value="Genomic_DNA"/>
</dbReference>
<feature type="domain" description="AB hydrolase-1" evidence="1">
    <location>
        <begin position="46"/>
        <end position="280"/>
    </location>
</feature>
<organism evidence="2 3">
    <name type="scientific">Xanthomonas oryzae pv. oryzae (strain KACC10331 / KXO85)</name>
    <dbReference type="NCBI Taxonomy" id="291331"/>
    <lineage>
        <taxon>Bacteria</taxon>
        <taxon>Pseudomonadati</taxon>
        <taxon>Pseudomonadota</taxon>
        <taxon>Gammaproteobacteria</taxon>
        <taxon>Lysobacterales</taxon>
        <taxon>Lysobacteraceae</taxon>
        <taxon>Xanthomonas</taxon>
    </lineage>
</organism>
<gene>
    <name evidence="2" type="primary">pcaD</name>
    <name evidence="2" type="ordered locus">XOO2861</name>
</gene>
<dbReference type="ESTHER" id="xanor-q5gyv6">
    <property type="family name" value="Epoxide_hydrolase"/>
</dbReference>
<evidence type="ECO:0000313" key="2">
    <source>
        <dbReference type="EMBL" id="AAW76115.1"/>
    </source>
</evidence>
<reference evidence="2 3" key="1">
    <citation type="journal article" date="2005" name="Nucleic Acids Res.">
        <title>The genome sequence of Xanthomonas oryzae pathovar oryzae KACC10331, the bacterial blight pathogen of rice.</title>
        <authorList>
            <person name="Lee B.M."/>
            <person name="Park Y.J."/>
            <person name="Park D.S."/>
            <person name="Kang H.W."/>
            <person name="Kim J.G."/>
            <person name="Song E.S."/>
            <person name="Park I.C."/>
            <person name="Yoon U.H."/>
            <person name="Hahn J.H."/>
            <person name="Koo B.S."/>
            <person name="Lee G.B."/>
            <person name="Kim H."/>
            <person name="Park H.S."/>
            <person name="Yoon K.O."/>
            <person name="Kim J.H."/>
            <person name="Jung C.H."/>
            <person name="Koh N.H."/>
            <person name="Seo J.S."/>
            <person name="Go S.J."/>
        </authorList>
    </citation>
    <scope>NUCLEOTIDE SEQUENCE [LARGE SCALE GENOMIC DNA]</scope>
    <source>
        <strain evidence="3">KACC10331 / KXO85</strain>
    </source>
</reference>
<dbReference type="PRINTS" id="PR00111">
    <property type="entry name" value="ABHYDROLASE"/>
</dbReference>
<dbReference type="Gene3D" id="3.40.50.1820">
    <property type="entry name" value="alpha/beta hydrolase"/>
    <property type="match status" value="1"/>
</dbReference>
<name>Q5GYV6_XANOR</name>
<dbReference type="PANTHER" id="PTHR43798">
    <property type="entry name" value="MONOACYLGLYCEROL LIPASE"/>
    <property type="match status" value="1"/>
</dbReference>
<dbReference type="InterPro" id="IPR029058">
    <property type="entry name" value="AB_hydrolase_fold"/>
</dbReference>
<dbReference type="GO" id="GO:0016787">
    <property type="term" value="F:hydrolase activity"/>
    <property type="evidence" value="ECO:0007669"/>
    <property type="project" value="UniProtKB-KW"/>
</dbReference>
<accession>Q5GYV6</accession>
<keyword evidence="2" id="KW-0378">Hydrolase</keyword>
<protein>
    <submittedName>
        <fullName evidence="2">Beta-ketoadipate enol-lactone hydrolase</fullName>
    </submittedName>
</protein>
<evidence type="ECO:0000313" key="3">
    <source>
        <dbReference type="Proteomes" id="UP000006735"/>
    </source>
</evidence>
<sequence>MPHCNKNLKSAGLESGWSTTPRLMPMPICTISAQTLHYTKRGDGFPVLLGHSYLWDAAMWEPQIQALSQHYQVIVPELWGHGQSDPLPAGTQTVGDLADQMLALMDALELPQCAVVGLSVGGMWGAELAMRAPERVRSLVLMDTFMGAESQAARTRYFALLDAIDAAGEVTADLVEAIVPLFFRADIDLQSALPAAFAQRLAALSPEQLRASIVPLGRLIFGRDDRLETLAALNPANTFLLGGEYDVPRPPEELWMMAEVIGCDYELVPDAGHIASLENPAFVNAQLLGWLQRTLQ</sequence>
<dbReference type="InterPro" id="IPR000073">
    <property type="entry name" value="AB_hydrolase_1"/>
</dbReference>
<dbReference type="AlphaFoldDB" id="Q5GYV6"/>
<dbReference type="STRING" id="291331.XOO2861"/>
<dbReference type="PRINTS" id="PR00412">
    <property type="entry name" value="EPOXHYDRLASE"/>
</dbReference>
<dbReference type="Proteomes" id="UP000006735">
    <property type="component" value="Chromosome"/>
</dbReference>